<evidence type="ECO:0000313" key="3">
    <source>
        <dbReference type="EMBL" id="KYR02710.1"/>
    </source>
</evidence>
<gene>
    <name evidence="3" type="ORF">DLAC_00172</name>
</gene>
<dbReference type="InParanoid" id="A0A152A914"/>
<dbReference type="EMBL" id="LODT01000001">
    <property type="protein sequence ID" value="KYR02710.1"/>
    <property type="molecule type" value="Genomic_DNA"/>
</dbReference>
<sequence>MDHKSKYLLKNDEWKLDIIPEIMDGKNISDYIDPEILVILEQLEMEEEDFIEELKADGIDPDNDSESDLDEENIEYLDEIRQKKHELRVDHQIKGSSKPQLTRKTKGIDSKEMDRNIRRIGVEEEELENIKSEVRA</sequence>
<comment type="caution">
    <text evidence="3">The sequence shown here is derived from an EMBL/GenBank/DDBJ whole genome shotgun (WGS) entry which is preliminary data.</text>
</comment>
<evidence type="ECO:0000313" key="4">
    <source>
        <dbReference type="Proteomes" id="UP000076078"/>
    </source>
</evidence>
<feature type="compositionally biased region" description="Basic and acidic residues" evidence="1">
    <location>
        <begin position="106"/>
        <end position="115"/>
    </location>
</feature>
<evidence type="ECO:0000256" key="1">
    <source>
        <dbReference type="SAM" id="MobiDB-lite"/>
    </source>
</evidence>
<dbReference type="Pfam" id="PF08155">
    <property type="entry name" value="NOGCT"/>
    <property type="match status" value="1"/>
</dbReference>
<keyword evidence="4" id="KW-1185">Reference proteome</keyword>
<proteinExistence type="predicted"/>
<feature type="domain" description="NOG C-terminal" evidence="2">
    <location>
        <begin position="1"/>
        <end position="36"/>
    </location>
</feature>
<dbReference type="Proteomes" id="UP000076078">
    <property type="component" value="Unassembled WGS sequence"/>
</dbReference>
<organism evidence="3 4">
    <name type="scientific">Tieghemostelium lacteum</name>
    <name type="common">Slime mold</name>
    <name type="synonym">Dictyostelium lacteum</name>
    <dbReference type="NCBI Taxonomy" id="361077"/>
    <lineage>
        <taxon>Eukaryota</taxon>
        <taxon>Amoebozoa</taxon>
        <taxon>Evosea</taxon>
        <taxon>Eumycetozoa</taxon>
        <taxon>Dictyostelia</taxon>
        <taxon>Dictyosteliales</taxon>
        <taxon>Raperosteliaceae</taxon>
        <taxon>Tieghemostelium</taxon>
    </lineage>
</organism>
<dbReference type="OrthoDB" id="415015at2759"/>
<dbReference type="AlphaFoldDB" id="A0A152A914"/>
<dbReference type="STRING" id="361077.A0A152A914"/>
<feature type="region of interest" description="Disordered" evidence="1">
    <location>
        <begin position="93"/>
        <end position="115"/>
    </location>
</feature>
<protein>
    <submittedName>
        <fullName evidence="3">Nucleolar GTP-binding protein 1</fullName>
    </submittedName>
</protein>
<dbReference type="InterPro" id="IPR012973">
    <property type="entry name" value="NOG_C"/>
</dbReference>
<accession>A0A152A914</accession>
<evidence type="ECO:0000259" key="2">
    <source>
        <dbReference type="Pfam" id="PF08155"/>
    </source>
</evidence>
<reference evidence="3 4" key="1">
    <citation type="submission" date="2015-12" db="EMBL/GenBank/DDBJ databases">
        <title>Dictyostelia acquired genes for synthesis and detection of signals that induce cell-type specialization by lateral gene transfer from prokaryotes.</title>
        <authorList>
            <person name="Gloeckner G."/>
            <person name="Schaap P."/>
        </authorList>
    </citation>
    <scope>NUCLEOTIDE SEQUENCE [LARGE SCALE GENOMIC DNA]</scope>
    <source>
        <strain evidence="3 4">TK</strain>
    </source>
</reference>
<name>A0A152A914_TIELA</name>